<comment type="subcellular location">
    <subcellularLocation>
        <location evidence="1">Membrane</location>
        <topology evidence="1">Multi-pass membrane protein</topology>
    </subcellularLocation>
</comment>
<feature type="compositionally biased region" description="Low complexity" evidence="5">
    <location>
        <begin position="486"/>
        <end position="511"/>
    </location>
</feature>
<evidence type="ECO:0000259" key="9">
    <source>
        <dbReference type="Pfam" id="PF13515"/>
    </source>
</evidence>
<feature type="region of interest" description="Disordered" evidence="5">
    <location>
        <begin position="1"/>
        <end position="94"/>
    </location>
</feature>
<dbReference type="InterPro" id="IPR018823">
    <property type="entry name" value="ArAE_2_N"/>
</dbReference>
<feature type="region of interest" description="Disordered" evidence="5">
    <location>
        <begin position="479"/>
        <end position="527"/>
    </location>
</feature>
<sequence>MTDFSSHENRSRIENKSKKKKRDKIRFFDLAYGPTVPAAPTPTPPRVRLQNMFQVGEEEDSNDETTTTSTSSEKNKRKLLPDPTLDGHIPKPKSKVQFPIDLEHRFYHLDPKPPIEETEAEELPVPPSRKERVLAYLHLKFPNRIVRRVIKCTVAYFLTALLSLIQPVSQAIGPGVIMSTTGMLFSHPGRSMGAQFDATVTSVLGVVCAVLYAFAGLAASVAYNVANPDTYISEPTGRVINGLFLFMGVFGAQMLRQVLPKFHFFSMQFMIIQIFAMTRGINSLSIPYQLPLNYGVPLLIGHGISLFVNLVCWPETAVDGLGRALKETITSSRDMLHMITKQFFLDPQSDPVAESVVDEAAEKMRKGMTKVKTAYREAKYEMSYAFIRPQQLGQVRKSLGRLTKHLSILGGCLQSERELFESALEALQSEMFDFDSDEDADSQGQGYHSDTDEVHPPRPSYSEEDLNLLRTALRATNEYMSGSKYSSRQPSAAASPRSSRAPSRANSRPASVHNSEDEDVADQNQRSVSSLKSFLNLPRLSIPKQKPPKKTKKQTEYHHRHLLMTYLESLRDPLMELSLECSNALECVCESIIVELDMDDESLIESTWKAFLSHTFNIGKKPVVSDQKAQERHKGNKCNCSQNIRLAIIQFDKAERERMHALYEINKARMGHEALDLGMRQELFLVFFFIFTMREVSNELQEMTLHMDELRLYSRKASFKGKKRKHFYWPVFDTRRWEKWAKGNNHQSVRDKGAALTTHIPKGDSKKKEPADDYKLTKLQTEGSLKRTRSRKESKPFIHEATNNEADSPTMLRLRRPFSEKTDESKPRDIRIEVPQNYIETDEHPEKEVTEEKAPIMLRTRYAIWLKLQFCRTYEFKFALKMAAAVLILCMPAFIPDSVDWYTSVRGQWAAMTVIAIMNPTSGGTLEASFWRIIGTLVGAFTGWAALAAGDNSPYLLALFAVLLAIPFFYIHLASTYNKVGIVCLTTYMVVALSRYAYPIPGETIESTVWKRTATYIKQICNRLIWPFVARYMVRKSIAVCLGHLEDYYTYIMGTFLYHDPDSGPTDAEITRGEKLESKIQSAIDACSVLLDLTDHEPRFRGPFAKLFYKEMIVSMRNLLDRMLSTRIALLKMPVVVKQDICAKDYHVDRRDMIAAMLLTFHTLASSLRSKTPLPVYMPSARAARSKLMNHRRAGADKTNWVRFRNLTWFAMACSSEEIIEELEYLTDLIRYIVGETEYADRAKRIDDFVCTK</sequence>
<accession>A0ABP9Z6N5</accession>
<evidence type="ECO:0000256" key="2">
    <source>
        <dbReference type="ARBA" id="ARBA00022692"/>
    </source>
</evidence>
<proteinExistence type="predicted"/>
<dbReference type="InterPro" id="IPR023244">
    <property type="entry name" value="Brefeldin_A-sensitivity_4"/>
</dbReference>
<feature type="transmembrane region" description="Helical" evidence="6">
    <location>
        <begin position="200"/>
        <end position="226"/>
    </location>
</feature>
<feature type="transmembrane region" description="Helical" evidence="6">
    <location>
        <begin position="930"/>
        <end position="949"/>
    </location>
</feature>
<dbReference type="PRINTS" id="PR02047">
    <property type="entry name" value="BREFELDNASP4"/>
</dbReference>
<feature type="compositionally biased region" description="Basic and acidic residues" evidence="5">
    <location>
        <begin position="761"/>
        <end position="776"/>
    </location>
</feature>
<evidence type="ECO:0000256" key="5">
    <source>
        <dbReference type="SAM" id="MobiDB-lite"/>
    </source>
</evidence>
<evidence type="ECO:0000256" key="4">
    <source>
        <dbReference type="ARBA" id="ARBA00023136"/>
    </source>
</evidence>
<keyword evidence="11" id="KW-1185">Reference proteome</keyword>
<feature type="transmembrane region" description="Helical" evidence="6">
    <location>
        <begin position="238"/>
        <end position="255"/>
    </location>
</feature>
<feature type="transmembrane region" description="Helical" evidence="6">
    <location>
        <begin position="149"/>
        <end position="165"/>
    </location>
</feature>
<gene>
    <name evidence="10" type="ORF">MFLAVUS_008294</name>
</gene>
<dbReference type="InterPro" id="IPR052430">
    <property type="entry name" value="IVT-Associated"/>
</dbReference>
<comment type="caution">
    <text evidence="10">The sequence shown here is derived from an EMBL/GenBank/DDBJ whole genome shotgun (WGS) entry which is preliminary data.</text>
</comment>
<evidence type="ECO:0000313" key="10">
    <source>
        <dbReference type="EMBL" id="GAA5814792.1"/>
    </source>
</evidence>
<evidence type="ECO:0008006" key="12">
    <source>
        <dbReference type="Google" id="ProtNLM"/>
    </source>
</evidence>
<dbReference type="PANTHER" id="PTHR47804">
    <property type="entry name" value="60S RIBOSOMAL PROTEIN L19"/>
    <property type="match status" value="1"/>
</dbReference>
<dbReference type="EMBL" id="BAABUK010000022">
    <property type="protein sequence ID" value="GAA5814792.1"/>
    <property type="molecule type" value="Genomic_DNA"/>
</dbReference>
<feature type="region of interest" description="Disordered" evidence="5">
    <location>
        <begin position="537"/>
        <end position="556"/>
    </location>
</feature>
<evidence type="ECO:0000256" key="6">
    <source>
        <dbReference type="SAM" id="Phobius"/>
    </source>
</evidence>
<feature type="domain" description="Putative ER transporter 6TM N-terminal" evidence="8">
    <location>
        <begin position="239"/>
        <end position="445"/>
    </location>
</feature>
<dbReference type="InterPro" id="IPR018820">
    <property type="entry name" value="BRE4-related_DUF2421"/>
</dbReference>
<dbReference type="Pfam" id="PF10337">
    <property type="entry name" value="ArAE_2_N"/>
    <property type="match status" value="1"/>
</dbReference>
<evidence type="ECO:0000313" key="11">
    <source>
        <dbReference type="Proteomes" id="UP001473302"/>
    </source>
</evidence>
<dbReference type="Pfam" id="PF10334">
    <property type="entry name" value="BRE4"/>
    <property type="match status" value="1"/>
</dbReference>
<organism evidence="10 11">
    <name type="scientific">Mucor flavus</name>
    <dbReference type="NCBI Taxonomy" id="439312"/>
    <lineage>
        <taxon>Eukaryota</taxon>
        <taxon>Fungi</taxon>
        <taxon>Fungi incertae sedis</taxon>
        <taxon>Mucoromycota</taxon>
        <taxon>Mucoromycotina</taxon>
        <taxon>Mucoromycetes</taxon>
        <taxon>Mucorales</taxon>
        <taxon>Mucorineae</taxon>
        <taxon>Mucoraceae</taxon>
        <taxon>Mucor</taxon>
    </lineage>
</organism>
<dbReference type="Pfam" id="PF13515">
    <property type="entry name" value="FUSC_2"/>
    <property type="match status" value="1"/>
</dbReference>
<dbReference type="PANTHER" id="PTHR47804:SF3">
    <property type="entry name" value="PROTEIN BRE4"/>
    <property type="match status" value="1"/>
</dbReference>
<name>A0ABP9Z6N5_9FUNG</name>
<feature type="region of interest" description="Disordered" evidence="5">
    <location>
        <begin position="748"/>
        <end position="804"/>
    </location>
</feature>
<feature type="domain" description="Integral membrane bound transporter" evidence="9">
    <location>
        <begin position="900"/>
        <end position="1011"/>
    </location>
</feature>
<keyword evidence="3 6" id="KW-1133">Transmembrane helix</keyword>
<evidence type="ECO:0000256" key="1">
    <source>
        <dbReference type="ARBA" id="ARBA00004141"/>
    </source>
</evidence>
<keyword evidence="2 6" id="KW-0812">Transmembrane</keyword>
<evidence type="ECO:0000259" key="7">
    <source>
        <dbReference type="Pfam" id="PF10334"/>
    </source>
</evidence>
<protein>
    <recommendedName>
        <fullName evidence="12">ER transporter 6TM N-terminal domain-containing protein</fullName>
    </recommendedName>
</protein>
<feature type="region of interest" description="Disordered" evidence="5">
    <location>
        <begin position="436"/>
        <end position="463"/>
    </location>
</feature>
<feature type="transmembrane region" description="Helical" evidence="6">
    <location>
        <begin position="955"/>
        <end position="973"/>
    </location>
</feature>
<dbReference type="InterPro" id="IPR049453">
    <property type="entry name" value="Memb_transporter_dom"/>
</dbReference>
<evidence type="ECO:0000259" key="8">
    <source>
        <dbReference type="Pfam" id="PF10337"/>
    </source>
</evidence>
<reference evidence="10 11" key="1">
    <citation type="submission" date="2024-04" db="EMBL/GenBank/DDBJ databases">
        <title>genome sequences of Mucor flavus KT1a and Helicostylum pulchrum KT1b strains isolated from the surface of a dry-aged beef.</title>
        <authorList>
            <person name="Toyotome T."/>
            <person name="Hosono M."/>
            <person name="Torimaru M."/>
            <person name="Fukuda K."/>
            <person name="Mikami N."/>
        </authorList>
    </citation>
    <scope>NUCLEOTIDE SEQUENCE [LARGE SCALE GENOMIC DNA]</scope>
    <source>
        <strain evidence="10 11">KT1a</strain>
    </source>
</reference>
<dbReference type="Proteomes" id="UP001473302">
    <property type="component" value="Unassembled WGS sequence"/>
</dbReference>
<keyword evidence="4 6" id="KW-0472">Membrane</keyword>
<evidence type="ECO:0000256" key="3">
    <source>
        <dbReference type="ARBA" id="ARBA00022989"/>
    </source>
</evidence>
<feature type="domain" description="DUF2421" evidence="7">
    <location>
        <begin position="1029"/>
        <end position="1249"/>
    </location>
</feature>
<feature type="compositionally biased region" description="Basic residues" evidence="5">
    <location>
        <begin position="546"/>
        <end position="556"/>
    </location>
</feature>
<feature type="compositionally biased region" description="Basic and acidic residues" evidence="5">
    <location>
        <begin position="1"/>
        <end position="16"/>
    </location>
</feature>